<dbReference type="GeneID" id="69903062"/>
<gene>
    <name evidence="2" type="primary">blpX</name>
    <name evidence="2" type="ORF">NCTC13760_01814</name>
</gene>
<reference evidence="2 3" key="1">
    <citation type="submission" date="2018-06" db="EMBL/GenBank/DDBJ databases">
        <authorList>
            <consortium name="Pathogen Informatics"/>
            <person name="Doyle S."/>
        </authorList>
    </citation>
    <scope>NUCLEOTIDE SEQUENCE [LARGE SCALE GENOMIC DNA]</scope>
    <source>
        <strain evidence="2 3">NCTC13760</strain>
    </source>
</reference>
<dbReference type="RefSeq" id="WP_006531872.1">
    <property type="nucleotide sequence ID" value="NZ_CABKNK020000004.1"/>
</dbReference>
<dbReference type="Proteomes" id="UP000255352">
    <property type="component" value="Unassembled WGS sequence"/>
</dbReference>
<dbReference type="EMBL" id="UHFP01000001">
    <property type="protein sequence ID" value="SUN69109.1"/>
    <property type="molecule type" value="Genomic_DNA"/>
</dbReference>
<organism evidence="2 3">
    <name type="scientific">Streptococcus infantarius</name>
    <dbReference type="NCBI Taxonomy" id="102684"/>
    <lineage>
        <taxon>Bacteria</taxon>
        <taxon>Bacillati</taxon>
        <taxon>Bacillota</taxon>
        <taxon>Bacilli</taxon>
        <taxon>Lactobacillales</taxon>
        <taxon>Streptococcaceae</taxon>
        <taxon>Streptococcus</taxon>
    </lineage>
</organism>
<keyword evidence="1" id="KW-1133">Transmembrane helix</keyword>
<evidence type="ECO:0000313" key="2">
    <source>
        <dbReference type="EMBL" id="SUN69109.1"/>
    </source>
</evidence>
<evidence type="ECO:0000313" key="3">
    <source>
        <dbReference type="Proteomes" id="UP000255352"/>
    </source>
</evidence>
<protein>
    <submittedName>
        <fullName evidence="2">Putative bacteriocin self-immunity protein</fullName>
    </submittedName>
</protein>
<proteinExistence type="predicted"/>
<accession>A0A380KRY1</accession>
<feature type="transmembrane region" description="Helical" evidence="1">
    <location>
        <begin position="32"/>
        <end position="54"/>
    </location>
</feature>
<sequence>MTNHIRVLTAVVLSQLIIEWPGYLIGLSIPKIIGIVLLSTAVEAILHICCVMKYHSDISLATSLTNFKQFIWKTIYYPIIVVAVIVVGVFQKKQYPYYFL</sequence>
<evidence type="ECO:0000256" key="1">
    <source>
        <dbReference type="SAM" id="Phobius"/>
    </source>
</evidence>
<feature type="transmembrane region" description="Helical" evidence="1">
    <location>
        <begin position="7"/>
        <end position="26"/>
    </location>
</feature>
<name>A0A380KRY1_9STRE</name>
<feature type="transmembrane region" description="Helical" evidence="1">
    <location>
        <begin position="75"/>
        <end position="91"/>
    </location>
</feature>
<keyword evidence="1" id="KW-0472">Membrane</keyword>
<keyword evidence="1" id="KW-0812">Transmembrane</keyword>
<dbReference type="AlphaFoldDB" id="A0A380KRY1"/>